<dbReference type="Proteomes" id="UP000236520">
    <property type="component" value="Unassembled WGS sequence"/>
</dbReference>
<evidence type="ECO:0000313" key="1">
    <source>
        <dbReference type="EMBL" id="PNG94520.1"/>
    </source>
</evidence>
<name>A0A2J7Z2M8_STRMQ</name>
<accession>A0A2J7Z2M8</accession>
<keyword evidence="2" id="KW-1185">Reference proteome</keyword>
<protein>
    <submittedName>
        <fullName evidence="1">Uncharacterized protein</fullName>
    </submittedName>
</protein>
<organism evidence="1 2">
    <name type="scientific">Streptomyces malaysiensis</name>
    <dbReference type="NCBI Taxonomy" id="92644"/>
    <lineage>
        <taxon>Bacteria</taxon>
        <taxon>Bacillati</taxon>
        <taxon>Actinomycetota</taxon>
        <taxon>Actinomycetes</taxon>
        <taxon>Kitasatosporales</taxon>
        <taxon>Streptomycetaceae</taxon>
        <taxon>Streptomyces</taxon>
        <taxon>Streptomyces violaceusniger group</taxon>
    </lineage>
</organism>
<proteinExistence type="predicted"/>
<sequence length="149" mass="16755">MSTYLGSGNADLHRRDYRPAWLDDLAEDATMEASVLNGIVEGAEGVRAILGYARTLYDYQEFNYVGEYGEHGFVEDYTSRVHGEPIGSIVVVRYNDAGRAQHVIINHRPLRSVLLWSRLMADHFANTPYAKYFISPELTRDLLGPDASS</sequence>
<gene>
    <name evidence="1" type="ORF">SMF913_10545</name>
</gene>
<dbReference type="EMBL" id="LJIW01000001">
    <property type="protein sequence ID" value="PNG94520.1"/>
    <property type="molecule type" value="Genomic_DNA"/>
</dbReference>
<reference evidence="1 2" key="1">
    <citation type="submission" date="2015-09" db="EMBL/GenBank/DDBJ databases">
        <title>Genome sequence, genome mining and natural product profiling of a biocontrol bacterium Streptomyces malaysiensis F913.</title>
        <authorList>
            <person name="Xu Y."/>
            <person name="Wei J."/>
            <person name="Xie J."/>
            <person name="Li T."/>
            <person name="Zhou Z."/>
        </authorList>
    </citation>
    <scope>NUCLEOTIDE SEQUENCE [LARGE SCALE GENOMIC DNA]</scope>
    <source>
        <strain evidence="1 2">F913</strain>
    </source>
</reference>
<dbReference type="RefSeq" id="WP_102933258.1">
    <property type="nucleotide sequence ID" value="NZ_LJIW01000001.1"/>
</dbReference>
<dbReference type="AlphaFoldDB" id="A0A2J7Z2M8"/>
<comment type="caution">
    <text evidence="1">The sequence shown here is derived from an EMBL/GenBank/DDBJ whole genome shotgun (WGS) entry which is preliminary data.</text>
</comment>
<evidence type="ECO:0000313" key="2">
    <source>
        <dbReference type="Proteomes" id="UP000236520"/>
    </source>
</evidence>
<dbReference type="Gene3D" id="3.10.450.50">
    <property type="match status" value="1"/>
</dbReference>